<dbReference type="SUPFAM" id="SSF54364">
    <property type="entry name" value="Translation initiation factor IF3, N-terminal domain"/>
    <property type="match status" value="1"/>
</dbReference>
<dbReference type="PROSITE" id="PS00938">
    <property type="entry name" value="IF3"/>
    <property type="match status" value="1"/>
</dbReference>
<dbReference type="GO" id="GO:0005829">
    <property type="term" value="C:cytosol"/>
    <property type="evidence" value="ECO:0007669"/>
    <property type="project" value="TreeGrafter"/>
</dbReference>
<evidence type="ECO:0000259" key="6">
    <source>
        <dbReference type="Pfam" id="PF00707"/>
    </source>
</evidence>
<reference evidence="8 9" key="1">
    <citation type="submission" date="2016-03" db="EMBL/GenBank/DDBJ databases">
        <title>Genome sequence of Mycoplasma gallinarum strain Mgn_IPT.</title>
        <authorList>
            <person name="Yacoub E."/>
            <person name="Sirand-Pugnet P."/>
            <person name="Barre A."/>
            <person name="Maurier F."/>
            <person name="Blanchard A."/>
            <person name="Ben Abdelmoumen B.M."/>
        </authorList>
    </citation>
    <scope>NUCLEOTIDE SEQUENCE [LARGE SCALE GENOMIC DNA]</scope>
    <source>
        <strain evidence="8 9">Mgn_IPT</strain>
    </source>
</reference>
<dbReference type="GO" id="GO:0003743">
    <property type="term" value="F:translation initiation factor activity"/>
    <property type="evidence" value="ECO:0007669"/>
    <property type="project" value="UniProtKB-UniRule"/>
</dbReference>
<dbReference type="Pfam" id="PF00707">
    <property type="entry name" value="IF3_C"/>
    <property type="match status" value="1"/>
</dbReference>
<evidence type="ECO:0000256" key="4">
    <source>
        <dbReference type="NCBIfam" id="TIGR00168"/>
    </source>
</evidence>
<dbReference type="Proteomes" id="UP000076983">
    <property type="component" value="Unassembled WGS sequence"/>
</dbReference>
<comment type="function">
    <text evidence="5">IF-3 binds to the 30S ribosomal subunit and shifts the equilibrium between 70S ribosomes and their 50S and 30S subunits in favor of the free subunits, thus enhancing the availability of 30S subunits on which protein synthesis initiation begins.</text>
</comment>
<dbReference type="GO" id="GO:0032790">
    <property type="term" value="P:ribosome disassembly"/>
    <property type="evidence" value="ECO:0007669"/>
    <property type="project" value="TreeGrafter"/>
</dbReference>
<dbReference type="InterPro" id="IPR036787">
    <property type="entry name" value="T_IF-3_N_sf"/>
</dbReference>
<dbReference type="EMBL" id="LVLH01000035">
    <property type="protein sequence ID" value="OAB48855.1"/>
    <property type="molecule type" value="Genomic_DNA"/>
</dbReference>
<accession>A0A168RD29</accession>
<feature type="domain" description="Translation initiation factor 3 N-terminal" evidence="7">
    <location>
        <begin position="1"/>
        <end position="47"/>
    </location>
</feature>
<dbReference type="AlphaFoldDB" id="A0A168RD29"/>
<dbReference type="InterPro" id="IPR019814">
    <property type="entry name" value="Translation_initiation_fac_3_N"/>
</dbReference>
<comment type="subunit">
    <text evidence="5">Monomer.</text>
</comment>
<feature type="domain" description="Translation initiation factor 3 C-terminal" evidence="6">
    <location>
        <begin position="54"/>
        <end position="139"/>
    </location>
</feature>
<dbReference type="PATRIC" id="fig|29557.3.peg.418"/>
<dbReference type="Gene3D" id="3.10.20.80">
    <property type="entry name" value="Translation initiation factor 3 (IF-3), N-terminal domain"/>
    <property type="match status" value="1"/>
</dbReference>
<gene>
    <name evidence="8" type="primary">infC</name>
    <name evidence="8" type="ORF">MGALLINA_04260</name>
</gene>
<dbReference type="InterPro" id="IPR001288">
    <property type="entry name" value="Translation_initiation_fac_3"/>
</dbReference>
<dbReference type="GO" id="GO:0043022">
    <property type="term" value="F:ribosome binding"/>
    <property type="evidence" value="ECO:0007669"/>
    <property type="project" value="TreeGrafter"/>
</dbReference>
<dbReference type="Pfam" id="PF05198">
    <property type="entry name" value="IF3_N"/>
    <property type="match status" value="1"/>
</dbReference>
<dbReference type="Gene3D" id="3.30.110.10">
    <property type="entry name" value="Translation initiation factor 3 (IF-3), C-terminal domain"/>
    <property type="match status" value="1"/>
</dbReference>
<dbReference type="PANTHER" id="PTHR10938">
    <property type="entry name" value="TRANSLATION INITIATION FACTOR IF-3"/>
    <property type="match status" value="1"/>
</dbReference>
<dbReference type="STRING" id="29557.MGALLINA_04260"/>
<sequence>METHEALTEAKDQKLDLVLIAVEPKPVAKIMDYGKFKYERKKKQKEQKEKQTTIQNRQIRLTPMIGDHDLMTKAKKAREFLLDGDRLKVSLKFRGREMTRQELGHATLQKFYKFVEDIADITKEPSLTDRFLDMYLQPNKVKIVKYKKESEASQE</sequence>
<name>A0A168RD29_9BACT</name>
<dbReference type="InterPro" id="IPR019813">
    <property type="entry name" value="Translation_initiation_fac3_CS"/>
</dbReference>
<organism evidence="8 9">
    <name type="scientific">Mycoplasmopsis gallinarum</name>
    <dbReference type="NCBI Taxonomy" id="29557"/>
    <lineage>
        <taxon>Bacteria</taxon>
        <taxon>Bacillati</taxon>
        <taxon>Mycoplasmatota</taxon>
        <taxon>Mycoplasmoidales</taxon>
        <taxon>Metamycoplasmataceae</taxon>
        <taxon>Mycoplasmopsis</taxon>
    </lineage>
</organism>
<dbReference type="SUPFAM" id="SSF55200">
    <property type="entry name" value="Translation initiation factor IF3, C-terminal domain"/>
    <property type="match status" value="1"/>
</dbReference>
<dbReference type="InterPro" id="IPR036788">
    <property type="entry name" value="T_IF-3_C_sf"/>
</dbReference>
<keyword evidence="2 5" id="KW-0396">Initiation factor</keyword>
<evidence type="ECO:0000259" key="7">
    <source>
        <dbReference type="Pfam" id="PF05198"/>
    </source>
</evidence>
<evidence type="ECO:0000256" key="5">
    <source>
        <dbReference type="RuleBase" id="RU000646"/>
    </source>
</evidence>
<dbReference type="PANTHER" id="PTHR10938:SF0">
    <property type="entry name" value="TRANSLATION INITIATION FACTOR IF-3, MITOCHONDRIAL"/>
    <property type="match status" value="1"/>
</dbReference>
<dbReference type="GO" id="GO:0016020">
    <property type="term" value="C:membrane"/>
    <property type="evidence" value="ECO:0007669"/>
    <property type="project" value="TreeGrafter"/>
</dbReference>
<evidence type="ECO:0000313" key="8">
    <source>
        <dbReference type="EMBL" id="OAB48855.1"/>
    </source>
</evidence>
<evidence type="ECO:0000256" key="3">
    <source>
        <dbReference type="ARBA" id="ARBA00022917"/>
    </source>
</evidence>
<evidence type="ECO:0000256" key="1">
    <source>
        <dbReference type="ARBA" id="ARBA00005439"/>
    </source>
</evidence>
<evidence type="ECO:0000256" key="2">
    <source>
        <dbReference type="ARBA" id="ARBA00022540"/>
    </source>
</evidence>
<comment type="subcellular location">
    <subcellularLocation>
        <location evidence="5">Cytoplasm</location>
    </subcellularLocation>
</comment>
<dbReference type="InterPro" id="IPR019815">
    <property type="entry name" value="Translation_initiation_fac_3_C"/>
</dbReference>
<keyword evidence="9" id="KW-1185">Reference proteome</keyword>
<comment type="caution">
    <text evidence="8">The sequence shown here is derived from an EMBL/GenBank/DDBJ whole genome shotgun (WGS) entry which is preliminary data.</text>
</comment>
<comment type="similarity">
    <text evidence="1 5">Belongs to the IF-3 family.</text>
</comment>
<dbReference type="NCBIfam" id="TIGR00168">
    <property type="entry name" value="infC"/>
    <property type="match status" value="1"/>
</dbReference>
<evidence type="ECO:0000313" key="9">
    <source>
        <dbReference type="Proteomes" id="UP000076983"/>
    </source>
</evidence>
<protein>
    <recommendedName>
        <fullName evidence="4 5">Translation initiation factor IF-3</fullName>
    </recommendedName>
</protein>
<keyword evidence="3 5" id="KW-0648">Protein biosynthesis</keyword>
<proteinExistence type="inferred from homology"/>